<evidence type="ECO:0000256" key="2">
    <source>
        <dbReference type="ARBA" id="ARBA00010256"/>
    </source>
</evidence>
<accession>A0A5D5AIN0</accession>
<name>A0A5D5AIN0_9EURY</name>
<evidence type="ECO:0000256" key="5">
    <source>
        <dbReference type="SAM" id="Phobius"/>
    </source>
</evidence>
<comment type="caution">
    <text evidence="6">The sequence shown here is derived from an EMBL/GenBank/DDBJ whole genome shotgun (WGS) entry which is preliminary data.</text>
</comment>
<dbReference type="Proteomes" id="UP000324104">
    <property type="component" value="Unassembled WGS sequence"/>
</dbReference>
<comment type="similarity">
    <text evidence="2 4">Belongs to the archaeal flagellin family.</text>
</comment>
<keyword evidence="5" id="KW-0472">Membrane</keyword>
<evidence type="ECO:0000256" key="3">
    <source>
        <dbReference type="ARBA" id="ARBA00022440"/>
    </source>
</evidence>
<sequence length="412" mass="43514">MFERITDEEERGQVGIGTLIVFIAMVLVAAIAAGVLINTAGLLQSQAEATGEESTAQVSNVVQIESATGEVAGTGDPLDSVDLEFEALGDSDELAGIETQVLVGEDSETNDFYDIEDDLTGLSLDEGETVTVMIDEDELTDGGDDVQAEFDVYESLIDEEGVVTIYVNLDDSAGPSLTLTDAFDEEDLSSIEIYDQTGSLDVLVEEGTSQGVANLEPHDESYDLDALTADDAEVEYRVDQTSEGGEHLDGAVGTLEFDVRALDNQIDIVEDGDGGIDFQVDAAERGGTGTGDYIDSVSMMVSLGPGADAVDLEAATFEYVGEETERGQAEDLDSLDIQNLEGDSLADDELDNAVMTADDRYQIELDLNGGSDSFTPIEAGGSAEFTIVTADSSQTTEVLMAPSTLTDDSISL</sequence>
<reference evidence="6 7" key="1">
    <citation type="submission" date="2019-08" db="EMBL/GenBank/DDBJ databases">
        <title>Archaea genome.</title>
        <authorList>
            <person name="Kajale S."/>
            <person name="Shouche Y."/>
            <person name="Deshpande N."/>
            <person name="Sharma A."/>
        </authorList>
    </citation>
    <scope>NUCLEOTIDE SEQUENCE [LARGE SCALE GENOMIC DNA]</scope>
    <source>
        <strain evidence="6 7">ESP3B_9</strain>
    </source>
</reference>
<dbReference type="EMBL" id="VTAW01000015">
    <property type="protein sequence ID" value="TYT61639.1"/>
    <property type="molecule type" value="Genomic_DNA"/>
</dbReference>
<keyword evidence="6" id="KW-0969">Cilium</keyword>
<evidence type="ECO:0000313" key="6">
    <source>
        <dbReference type="EMBL" id="TYT61639.1"/>
    </source>
</evidence>
<keyword evidence="5" id="KW-1133">Transmembrane helix</keyword>
<dbReference type="InterPro" id="IPR013373">
    <property type="entry name" value="Flagellin/pilin_N_arc"/>
</dbReference>
<dbReference type="NCBIfam" id="TIGR02537">
    <property type="entry name" value="arch_flag_Nterm"/>
    <property type="match status" value="1"/>
</dbReference>
<keyword evidence="3 4" id="KW-0974">Archaeal flagellum</keyword>
<dbReference type="PANTHER" id="PTHR35903">
    <property type="entry name" value="FLAGELLIN B1"/>
    <property type="match status" value="1"/>
</dbReference>
<dbReference type="RefSeq" id="WP_149081788.1">
    <property type="nucleotide sequence ID" value="NZ_VTAW01000015.1"/>
</dbReference>
<evidence type="ECO:0000313" key="7">
    <source>
        <dbReference type="Proteomes" id="UP000324104"/>
    </source>
</evidence>
<dbReference type="InterPro" id="IPR002774">
    <property type="entry name" value="Flagellin_arc-type"/>
</dbReference>
<keyword evidence="5" id="KW-0812">Transmembrane</keyword>
<organism evidence="6 7">
    <name type="scientific">Natrialba swarupiae</name>
    <dbReference type="NCBI Taxonomy" id="2448032"/>
    <lineage>
        <taxon>Archaea</taxon>
        <taxon>Methanobacteriati</taxon>
        <taxon>Methanobacteriota</taxon>
        <taxon>Stenosarchaea group</taxon>
        <taxon>Halobacteria</taxon>
        <taxon>Halobacteriales</taxon>
        <taxon>Natrialbaceae</taxon>
        <taxon>Natrialba</taxon>
    </lineage>
</organism>
<keyword evidence="6" id="KW-0966">Cell projection</keyword>
<proteinExistence type="inferred from homology"/>
<evidence type="ECO:0000256" key="4">
    <source>
        <dbReference type="RuleBase" id="RU361282"/>
    </source>
</evidence>
<feature type="transmembrane region" description="Helical" evidence="5">
    <location>
        <begin position="12"/>
        <end position="37"/>
    </location>
</feature>
<gene>
    <name evidence="6" type="ORF">FYC77_12270</name>
</gene>
<keyword evidence="6" id="KW-0282">Flagellum</keyword>
<comment type="function">
    <text evidence="4">Flagellin is the subunit protein which polymerizes to form the filaments of archaeal flagella.</text>
</comment>
<keyword evidence="7" id="KW-1185">Reference proteome</keyword>
<dbReference type="Pfam" id="PF01917">
    <property type="entry name" value="Flagellin_arch-type"/>
    <property type="match status" value="1"/>
</dbReference>
<evidence type="ECO:0000256" key="1">
    <source>
        <dbReference type="ARBA" id="ARBA00004618"/>
    </source>
</evidence>
<dbReference type="GO" id="GO:0005198">
    <property type="term" value="F:structural molecule activity"/>
    <property type="evidence" value="ECO:0007669"/>
    <property type="project" value="InterPro"/>
</dbReference>
<dbReference type="AlphaFoldDB" id="A0A5D5AIN0"/>
<dbReference type="GO" id="GO:0097589">
    <property type="term" value="C:archaeal-type flagellum"/>
    <property type="evidence" value="ECO:0007669"/>
    <property type="project" value="UniProtKB-SubCell"/>
</dbReference>
<dbReference type="GO" id="GO:0097588">
    <property type="term" value="P:archaeal or bacterial-type flagellum-dependent cell motility"/>
    <property type="evidence" value="ECO:0007669"/>
    <property type="project" value="InterPro"/>
</dbReference>
<protein>
    <recommendedName>
        <fullName evidence="4">Flagellin</fullName>
    </recommendedName>
</protein>
<comment type="subcellular location">
    <subcellularLocation>
        <location evidence="1 4">Archaeal flagellum</location>
    </subcellularLocation>
</comment>
<dbReference type="PANTHER" id="PTHR35903:SF1">
    <property type="entry name" value="FLAGELLIN B1"/>
    <property type="match status" value="1"/>
</dbReference>